<sequence>MLTIFIDADASPVVNEVLTLRKKLNVNVILVHSRSHMRREKMPDDVKSIIVEDGRDAADYEIAGRVTKGDIVITEDLGLTAIVLAKQAVVINSFGKKIDQMQMDSLLEVRHAAQKMRRSGKNTKGPKKRRQQDQEQFIKGLREVVELLT</sequence>
<protein>
    <recommendedName>
        <fullName evidence="2">UPF0178 protein FTX54_007040</fullName>
    </recommendedName>
</protein>
<comment type="similarity">
    <text evidence="1 2">Belongs to the UPF0178 family.</text>
</comment>
<dbReference type="Proteomes" id="UP000321816">
    <property type="component" value="Chromosome"/>
</dbReference>
<keyword evidence="5" id="KW-1185">Reference proteome</keyword>
<evidence type="ECO:0000256" key="1">
    <source>
        <dbReference type="ARBA" id="ARBA00008522"/>
    </source>
</evidence>
<gene>
    <name evidence="4" type="ORF">FTX54_007040</name>
</gene>
<dbReference type="PANTHER" id="PTHR35146">
    <property type="entry name" value="UPF0178 PROTEIN YAII"/>
    <property type="match status" value="1"/>
</dbReference>
<evidence type="ECO:0000313" key="5">
    <source>
        <dbReference type="Proteomes" id="UP000321816"/>
    </source>
</evidence>
<evidence type="ECO:0000256" key="2">
    <source>
        <dbReference type="HAMAP-Rule" id="MF_00489"/>
    </source>
</evidence>
<dbReference type="InterPro" id="IPR003791">
    <property type="entry name" value="UPF0178"/>
</dbReference>
<dbReference type="EMBL" id="CP144914">
    <property type="protein sequence ID" value="WWD81297.1"/>
    <property type="molecule type" value="Genomic_DNA"/>
</dbReference>
<feature type="compositionally biased region" description="Basic residues" evidence="3">
    <location>
        <begin position="112"/>
        <end position="130"/>
    </location>
</feature>
<evidence type="ECO:0000313" key="4">
    <source>
        <dbReference type="EMBL" id="WWD81297.1"/>
    </source>
</evidence>
<dbReference type="AlphaFoldDB" id="A0A5C7F6W1"/>
<dbReference type="PANTHER" id="PTHR35146:SF1">
    <property type="entry name" value="UPF0178 PROTEIN YAII"/>
    <property type="match status" value="1"/>
</dbReference>
<accession>A0A5C7F6W1</accession>
<dbReference type="KEGG" id="ahal:FTX54_007040"/>
<reference evidence="4 5" key="1">
    <citation type="submission" date="2024-01" db="EMBL/GenBank/DDBJ databases">
        <title>Complete Genome Sequence of Alkalicoccus halolimnae BZ-SZ-XJ29T, a Moderately Halophilic Bacterium Isolated from a Salt Lake.</title>
        <authorList>
            <person name="Zhao B."/>
        </authorList>
    </citation>
    <scope>NUCLEOTIDE SEQUENCE [LARGE SCALE GENOMIC DNA]</scope>
    <source>
        <strain evidence="4 5">BZ-SZ-XJ29</strain>
    </source>
</reference>
<feature type="region of interest" description="Disordered" evidence="3">
    <location>
        <begin position="112"/>
        <end position="133"/>
    </location>
</feature>
<dbReference type="RefSeq" id="WP_147802934.1">
    <property type="nucleotide sequence ID" value="NZ_CP144914.1"/>
</dbReference>
<dbReference type="Pfam" id="PF02639">
    <property type="entry name" value="DUF188"/>
    <property type="match status" value="1"/>
</dbReference>
<organism evidence="4 5">
    <name type="scientific">Alkalicoccus halolimnae</name>
    <dbReference type="NCBI Taxonomy" id="1667239"/>
    <lineage>
        <taxon>Bacteria</taxon>
        <taxon>Bacillati</taxon>
        <taxon>Bacillota</taxon>
        <taxon>Bacilli</taxon>
        <taxon>Bacillales</taxon>
        <taxon>Bacillaceae</taxon>
        <taxon>Alkalicoccus</taxon>
    </lineage>
</organism>
<dbReference type="OrthoDB" id="9798918at2"/>
<evidence type="ECO:0000256" key="3">
    <source>
        <dbReference type="SAM" id="MobiDB-lite"/>
    </source>
</evidence>
<dbReference type="HAMAP" id="MF_00489">
    <property type="entry name" value="UPF0178"/>
    <property type="match status" value="1"/>
</dbReference>
<proteinExistence type="inferred from homology"/>
<name>A0A5C7F6W1_9BACI</name>